<organism evidence="9 11">
    <name type="scientific">Legionella adelaidensis</name>
    <dbReference type="NCBI Taxonomy" id="45056"/>
    <lineage>
        <taxon>Bacteria</taxon>
        <taxon>Pseudomonadati</taxon>
        <taxon>Pseudomonadota</taxon>
        <taxon>Gammaproteobacteria</taxon>
        <taxon>Legionellales</taxon>
        <taxon>Legionellaceae</taxon>
        <taxon>Legionella</taxon>
    </lineage>
</organism>
<keyword evidence="3" id="KW-1134">Transmembrane beta strand</keyword>
<reference evidence="9 11" key="1">
    <citation type="submission" date="2015-11" db="EMBL/GenBank/DDBJ databases">
        <title>Identification of large and diverse effector repertoires of 38 Legionella species.</title>
        <authorList>
            <person name="Burstein D."/>
            <person name="Amaro F."/>
            <person name="Zusman T."/>
            <person name="Lifshitz Z."/>
            <person name="Cohen O."/>
            <person name="Gilbert J.A."/>
            <person name="Pupko T."/>
            <person name="Shuman H.A."/>
            <person name="Segal G."/>
        </authorList>
    </citation>
    <scope>NUCLEOTIDE SEQUENCE [LARGE SCALE GENOMIC DNA]</scope>
    <source>
        <strain evidence="9 11">1762-AUS-E</strain>
    </source>
</reference>
<dbReference type="SUPFAM" id="SSF56935">
    <property type="entry name" value="Porins"/>
    <property type="match status" value="1"/>
</dbReference>
<dbReference type="PANTHER" id="PTHR35093:SF8">
    <property type="entry name" value="OUTER MEMBRANE PROTEIN NMB0088-RELATED"/>
    <property type="match status" value="1"/>
</dbReference>
<dbReference type="Proteomes" id="UP000281170">
    <property type="component" value="Plasmid 19"/>
</dbReference>
<dbReference type="GO" id="GO:0015483">
    <property type="term" value="F:long-chain fatty acid transporting porin activity"/>
    <property type="evidence" value="ECO:0007669"/>
    <property type="project" value="TreeGrafter"/>
</dbReference>
<proteinExistence type="inferred from homology"/>
<dbReference type="GO" id="GO:0009279">
    <property type="term" value="C:cell outer membrane"/>
    <property type="evidence" value="ECO:0007669"/>
    <property type="project" value="UniProtKB-SubCell"/>
</dbReference>
<evidence type="ECO:0000313" key="12">
    <source>
        <dbReference type="Proteomes" id="UP000281170"/>
    </source>
</evidence>
<dbReference type="AlphaFoldDB" id="A0A0W0R1H9"/>
<evidence type="ECO:0000313" key="11">
    <source>
        <dbReference type="Proteomes" id="UP000054859"/>
    </source>
</evidence>
<dbReference type="Pfam" id="PF03349">
    <property type="entry name" value="Toluene_X"/>
    <property type="match status" value="1"/>
</dbReference>
<dbReference type="Proteomes" id="UP000054859">
    <property type="component" value="Unassembled WGS sequence"/>
</dbReference>
<dbReference type="PANTHER" id="PTHR35093">
    <property type="entry name" value="OUTER MEMBRANE PROTEIN NMB0088-RELATED"/>
    <property type="match status" value="1"/>
</dbReference>
<protein>
    <submittedName>
        <fullName evidence="9">Long chain fatty acid transporter</fullName>
    </submittedName>
</protein>
<reference evidence="10 12" key="2">
    <citation type="submission" date="2018-12" db="EMBL/GenBank/DDBJ databases">
        <authorList>
            <consortium name="Pathogen Informatics"/>
        </authorList>
    </citation>
    <scope>NUCLEOTIDE SEQUENCE [LARGE SCALE GENOMIC DNA]</scope>
    <source>
        <strain evidence="10 12">NCTC12735</strain>
        <plasmid evidence="12">19</plasmid>
    </source>
</reference>
<keyword evidence="7" id="KW-0998">Cell outer membrane</keyword>
<dbReference type="KEGG" id="ladl:NCTC12735_01265"/>
<keyword evidence="11" id="KW-1185">Reference proteome</keyword>
<evidence type="ECO:0000256" key="1">
    <source>
        <dbReference type="ARBA" id="ARBA00004571"/>
    </source>
</evidence>
<evidence type="ECO:0000256" key="3">
    <source>
        <dbReference type="ARBA" id="ARBA00022452"/>
    </source>
</evidence>
<keyword evidence="4" id="KW-0812">Transmembrane</keyword>
<gene>
    <name evidence="9" type="ORF">Lade_1754</name>
    <name evidence="10" type="ORF">NCTC12735_01265</name>
</gene>
<feature type="chain" id="PRO_5036002933" evidence="8">
    <location>
        <begin position="28"/>
        <end position="452"/>
    </location>
</feature>
<accession>A0A0W0R1H9</accession>
<dbReference type="EMBL" id="LNKA01000016">
    <property type="protein sequence ID" value="KTC64947.1"/>
    <property type="molecule type" value="Genomic_DNA"/>
</dbReference>
<comment type="subcellular location">
    <subcellularLocation>
        <location evidence="1">Cell outer membrane</location>
        <topology evidence="1">Multi-pass membrane protein</topology>
    </subcellularLocation>
</comment>
<evidence type="ECO:0000256" key="5">
    <source>
        <dbReference type="ARBA" id="ARBA00022729"/>
    </source>
</evidence>
<evidence type="ECO:0000256" key="2">
    <source>
        <dbReference type="ARBA" id="ARBA00008163"/>
    </source>
</evidence>
<evidence type="ECO:0000256" key="4">
    <source>
        <dbReference type="ARBA" id="ARBA00022692"/>
    </source>
</evidence>
<keyword evidence="10" id="KW-0614">Plasmid</keyword>
<evidence type="ECO:0000313" key="10">
    <source>
        <dbReference type="EMBL" id="VEH85630.1"/>
    </source>
</evidence>
<name>A0A0W0R1H9_9GAMM</name>
<geneLocation type="plasmid" evidence="10 12">
    <name>19</name>
</geneLocation>
<evidence type="ECO:0000313" key="9">
    <source>
        <dbReference type="EMBL" id="KTC64947.1"/>
    </source>
</evidence>
<feature type="signal peptide" evidence="8">
    <location>
        <begin position="1"/>
        <end position="27"/>
    </location>
</feature>
<sequence length="452" mass="48618">MVKNNKKPIKTALSSFLTVLMANNLHAGGFSLYTEASTTAVGNFAAGSAAEAIDASTGWYNPAGLTLLTKKQVLLSGVGVIPSSKISGVSTFETAGLPSYIQTFSDLQGGKRAIVPALHVAVPFNDRLVGGLSVVSPFGLSTDYPVNSPVRYAATLTQLITANLSPELGYKINENVSIGGGLDLQWAKVKFNAMVGIPTIPGQNPMAFDSQSYNQGDSFAMGFHAGILTHFNQDHTRVGINYQSKTTHKFNGYSQLTGPLADPFLDDPNAIFRSEILSSNKVELPEVITLSGYQDISNRVALLGSVVYTGWNVFKETQLNNVAAFSIAGPTVLDITTPQDYRNAWRFAVGANYLVNEQWQLRVGGGYDQTPTVDAERDVRLPDANRWALSAGAHYQMTSALGFDVGYTYLFAADDSTFDKTQVFDENNAYTVAGSSKVHAHLVGLQGVWTIE</sequence>
<dbReference type="EMBL" id="LR134428">
    <property type="protein sequence ID" value="VEH85630.1"/>
    <property type="molecule type" value="Genomic_DNA"/>
</dbReference>
<dbReference type="InterPro" id="IPR005017">
    <property type="entry name" value="OMPP1/FadL/TodX"/>
</dbReference>
<keyword evidence="5 8" id="KW-0732">Signal</keyword>
<dbReference type="Gene3D" id="2.40.160.60">
    <property type="entry name" value="Outer membrane protein transport protein (OMPP1/FadL/TodX)"/>
    <property type="match status" value="1"/>
</dbReference>
<evidence type="ECO:0000256" key="7">
    <source>
        <dbReference type="ARBA" id="ARBA00023237"/>
    </source>
</evidence>
<evidence type="ECO:0000256" key="6">
    <source>
        <dbReference type="ARBA" id="ARBA00023136"/>
    </source>
</evidence>
<evidence type="ECO:0000256" key="8">
    <source>
        <dbReference type="SAM" id="SignalP"/>
    </source>
</evidence>
<keyword evidence="6" id="KW-0472">Membrane</keyword>
<comment type="similarity">
    <text evidence="2">Belongs to the OmpP1/FadL family.</text>
</comment>
<dbReference type="STRING" id="45056.Lade_1754"/>
<dbReference type="PATRIC" id="fig|45056.6.peg.1811"/>